<evidence type="ECO:0000313" key="3">
    <source>
        <dbReference type="Proteomes" id="UP000494363"/>
    </source>
</evidence>
<dbReference type="InterPro" id="IPR002559">
    <property type="entry name" value="Transposase_11"/>
</dbReference>
<reference evidence="2 3" key="1">
    <citation type="submission" date="2020-04" db="EMBL/GenBank/DDBJ databases">
        <authorList>
            <person name="De Canck E."/>
        </authorList>
    </citation>
    <scope>NUCLEOTIDE SEQUENCE [LARGE SCALE GENOMIC DNA]</scope>
    <source>
        <strain evidence="2 3">LMG 29542</strain>
    </source>
</reference>
<dbReference type="Pfam" id="PF01609">
    <property type="entry name" value="DDE_Tnp_1"/>
    <property type="match status" value="1"/>
</dbReference>
<dbReference type="Proteomes" id="UP000494363">
    <property type="component" value="Unassembled WGS sequence"/>
</dbReference>
<sequence>MGRLLDECERLKASIRGKVEHPFRVVKRQSGHVEVRYRGLMKNTQRLYMLFVLSNVWMTCHRILEARA</sequence>
<evidence type="ECO:0000259" key="1">
    <source>
        <dbReference type="Pfam" id="PF01609"/>
    </source>
</evidence>
<dbReference type="GO" id="GO:0003677">
    <property type="term" value="F:DNA binding"/>
    <property type="evidence" value="ECO:0007669"/>
    <property type="project" value="InterPro"/>
</dbReference>
<evidence type="ECO:0000313" key="2">
    <source>
        <dbReference type="EMBL" id="CAB3775289.1"/>
    </source>
</evidence>
<keyword evidence="3" id="KW-1185">Reference proteome</keyword>
<dbReference type="EMBL" id="CADIKH010000376">
    <property type="protein sequence ID" value="CAB3775289.1"/>
    <property type="molecule type" value="Genomic_DNA"/>
</dbReference>
<protein>
    <recommendedName>
        <fullName evidence="1">Transposase IS4-like domain-containing protein</fullName>
    </recommendedName>
</protein>
<proteinExistence type="predicted"/>
<dbReference type="GO" id="GO:0006313">
    <property type="term" value="P:DNA transposition"/>
    <property type="evidence" value="ECO:0007669"/>
    <property type="project" value="InterPro"/>
</dbReference>
<feature type="domain" description="Transposase IS4-like" evidence="1">
    <location>
        <begin position="13"/>
        <end position="55"/>
    </location>
</feature>
<dbReference type="AlphaFoldDB" id="A0A6J5F915"/>
<name>A0A6J5F915_9BURK</name>
<dbReference type="GO" id="GO:0004803">
    <property type="term" value="F:transposase activity"/>
    <property type="evidence" value="ECO:0007669"/>
    <property type="project" value="InterPro"/>
</dbReference>
<gene>
    <name evidence="2" type="ORF">LMG29542_08671</name>
</gene>
<accession>A0A6J5F915</accession>
<organism evidence="2 3">
    <name type="scientific">Paraburkholderia humisilvae</name>
    <dbReference type="NCBI Taxonomy" id="627669"/>
    <lineage>
        <taxon>Bacteria</taxon>
        <taxon>Pseudomonadati</taxon>
        <taxon>Pseudomonadota</taxon>
        <taxon>Betaproteobacteria</taxon>
        <taxon>Burkholderiales</taxon>
        <taxon>Burkholderiaceae</taxon>
        <taxon>Paraburkholderia</taxon>
    </lineage>
</organism>